<name>A0ABR6Q178_9FLAO</name>
<protein>
    <submittedName>
        <fullName evidence="2">Uncharacterized protein</fullName>
    </submittedName>
</protein>
<keyword evidence="1" id="KW-0732">Signal</keyword>
<sequence length="371" mass="40244">MKNLFFLSLILIASSSLQAQSNSVEIWMRAFIPNPQNAAGGSGYINAIPAGGSSISLHNINPAIPNMCYATDDRGFSTDNNATSRLETKFILTLNQDGTGTVSPSSNRTVASLTKKLDCTTGAVLDQKIGSVDKDYIGTPAVADGTVQVLGQVQGRNLLTPAGSQSPSIDYSFDIKWTPSTTTLTVKTTIGSFPAFELYARQPNGKWVAVVQQLPSGTPWALGGDSFGINSTLIIETKKVSGIKGIFKTPSPEQRFTLEIQDKTVKWTEKNSSGVTLTKEATIRELPDGKFRIERPNTEDVLTFLGFQPSLRAEILAKGPEPSFIIFYRNNEKMIAEWNGLIATKDANAHLKELIQPGVRPAKIYDLLETP</sequence>
<evidence type="ECO:0000313" key="3">
    <source>
        <dbReference type="Proteomes" id="UP000587367"/>
    </source>
</evidence>
<feature type="chain" id="PRO_5045440120" evidence="1">
    <location>
        <begin position="20"/>
        <end position="371"/>
    </location>
</feature>
<proteinExistence type="predicted"/>
<dbReference type="Proteomes" id="UP000587367">
    <property type="component" value="Unassembled WGS sequence"/>
</dbReference>
<gene>
    <name evidence="2" type="ORF">HNP24_001808</name>
</gene>
<keyword evidence="3" id="KW-1185">Reference proteome</keyword>
<dbReference type="EMBL" id="JACHKS010000001">
    <property type="protein sequence ID" value="MBB6330858.1"/>
    <property type="molecule type" value="Genomic_DNA"/>
</dbReference>
<comment type="caution">
    <text evidence="2">The sequence shown here is derived from an EMBL/GenBank/DDBJ whole genome shotgun (WGS) entry which is preliminary data.</text>
</comment>
<dbReference type="RefSeq" id="WP_184555249.1">
    <property type="nucleotide sequence ID" value="NZ_JACHKS010000001.1"/>
</dbReference>
<feature type="signal peptide" evidence="1">
    <location>
        <begin position="1"/>
        <end position="19"/>
    </location>
</feature>
<evidence type="ECO:0000313" key="2">
    <source>
        <dbReference type="EMBL" id="MBB6330858.1"/>
    </source>
</evidence>
<reference evidence="2 3" key="1">
    <citation type="submission" date="2020-08" db="EMBL/GenBank/DDBJ databases">
        <title>Functional genomics of gut bacteria from endangered species of beetles.</title>
        <authorList>
            <person name="Carlos-Shanley C."/>
        </authorList>
    </citation>
    <scope>NUCLEOTIDE SEQUENCE [LARGE SCALE GENOMIC DNA]</scope>
    <source>
        <strain evidence="2 3">S00068</strain>
    </source>
</reference>
<accession>A0ABR6Q178</accession>
<evidence type="ECO:0000256" key="1">
    <source>
        <dbReference type="SAM" id="SignalP"/>
    </source>
</evidence>
<organism evidence="2 3">
    <name type="scientific">Chryseobacterium sediminis</name>
    <dbReference type="NCBI Taxonomy" id="1679494"/>
    <lineage>
        <taxon>Bacteria</taxon>
        <taxon>Pseudomonadati</taxon>
        <taxon>Bacteroidota</taxon>
        <taxon>Flavobacteriia</taxon>
        <taxon>Flavobacteriales</taxon>
        <taxon>Weeksellaceae</taxon>
        <taxon>Chryseobacterium group</taxon>
        <taxon>Chryseobacterium</taxon>
    </lineage>
</organism>